<dbReference type="CDD" id="cd00055">
    <property type="entry name" value="EGF_Lam"/>
    <property type="match status" value="1"/>
</dbReference>
<dbReference type="SMART" id="SM00261">
    <property type="entry name" value="FU"/>
    <property type="match status" value="7"/>
</dbReference>
<dbReference type="SMART" id="SM00181">
    <property type="entry name" value="EGF"/>
    <property type="match status" value="5"/>
</dbReference>
<feature type="compositionally biased region" description="Low complexity" evidence="3">
    <location>
        <begin position="824"/>
        <end position="843"/>
    </location>
</feature>
<dbReference type="PROSITE" id="PS01248">
    <property type="entry name" value="EGF_LAM_1"/>
    <property type="match status" value="1"/>
</dbReference>
<keyword evidence="4" id="KW-0472">Membrane</keyword>
<keyword evidence="4" id="KW-1133">Transmembrane helix</keyword>
<keyword evidence="5" id="KW-0732">Signal</keyword>
<proteinExistence type="predicted"/>
<evidence type="ECO:0000256" key="3">
    <source>
        <dbReference type="SAM" id="MobiDB-lite"/>
    </source>
</evidence>
<comment type="caution">
    <text evidence="2">Lacks conserved residue(s) required for the propagation of feature annotation.</text>
</comment>
<dbReference type="EMBL" id="ML210155">
    <property type="protein sequence ID" value="TFK28573.1"/>
    <property type="molecule type" value="Genomic_DNA"/>
</dbReference>
<feature type="domain" description="EGF-like" evidence="6">
    <location>
        <begin position="187"/>
        <end position="219"/>
    </location>
</feature>
<dbReference type="PANTHER" id="PTHR15332">
    <property type="entry name" value="PROPROTEIN CONVERTASE SUBTILISIN_KEXIN TYPE 5-LIKE"/>
    <property type="match status" value="1"/>
</dbReference>
<keyword evidence="4" id="KW-0812">Transmembrane</keyword>
<organism evidence="7 8">
    <name type="scientific">Coprinopsis marcescibilis</name>
    <name type="common">Agaric fungus</name>
    <name type="synonym">Psathyrella marcescibilis</name>
    <dbReference type="NCBI Taxonomy" id="230819"/>
    <lineage>
        <taxon>Eukaryota</taxon>
        <taxon>Fungi</taxon>
        <taxon>Dikarya</taxon>
        <taxon>Basidiomycota</taxon>
        <taxon>Agaricomycotina</taxon>
        <taxon>Agaricomycetes</taxon>
        <taxon>Agaricomycetidae</taxon>
        <taxon>Agaricales</taxon>
        <taxon>Agaricineae</taxon>
        <taxon>Psathyrellaceae</taxon>
        <taxon>Coprinopsis</taxon>
    </lineage>
</organism>
<dbReference type="SUPFAM" id="SSF57184">
    <property type="entry name" value="Growth factor receptor domain"/>
    <property type="match status" value="3"/>
</dbReference>
<evidence type="ECO:0000256" key="5">
    <source>
        <dbReference type="SAM" id="SignalP"/>
    </source>
</evidence>
<evidence type="ECO:0000256" key="1">
    <source>
        <dbReference type="ARBA" id="ARBA00022536"/>
    </source>
</evidence>
<feature type="region of interest" description="Disordered" evidence="3">
    <location>
        <begin position="802"/>
        <end position="945"/>
    </location>
</feature>
<dbReference type="InterPro" id="IPR009030">
    <property type="entry name" value="Growth_fac_rcpt_cys_sf"/>
</dbReference>
<dbReference type="SMART" id="SM00180">
    <property type="entry name" value="EGF_Lam"/>
    <property type="match status" value="2"/>
</dbReference>
<evidence type="ECO:0000256" key="4">
    <source>
        <dbReference type="SAM" id="Phobius"/>
    </source>
</evidence>
<dbReference type="OrthoDB" id="18487at2759"/>
<feature type="disulfide bond" evidence="2">
    <location>
        <begin position="191"/>
        <end position="201"/>
    </location>
</feature>
<dbReference type="InterPro" id="IPR002049">
    <property type="entry name" value="LE_dom"/>
</dbReference>
<feature type="region of interest" description="Disordered" evidence="3">
    <location>
        <begin position="745"/>
        <end position="786"/>
    </location>
</feature>
<dbReference type="Proteomes" id="UP000307440">
    <property type="component" value="Unassembled WGS sequence"/>
</dbReference>
<dbReference type="STRING" id="230819.A0A5C3L7S7"/>
<keyword evidence="2" id="KW-1015">Disulfide bond</keyword>
<dbReference type="InterPro" id="IPR006212">
    <property type="entry name" value="Furin_repeat"/>
</dbReference>
<dbReference type="PROSITE" id="PS00022">
    <property type="entry name" value="EGF_1"/>
    <property type="match status" value="1"/>
</dbReference>
<dbReference type="CDD" id="cd00064">
    <property type="entry name" value="FU"/>
    <property type="match status" value="4"/>
</dbReference>
<sequence length="945" mass="100291">MFESISLLLFTLVTLVTLSYSQAPLNPEGLVLCFPDQCIQGYSNISIGARFITPDGALPLFLLPGQYSDQTGPQWLNQVITNRAISVSPSAGFSDSTTLPLNLQLRPGIAIYTDERYSGRPAFSDLPPAPVVNVSVALPAKSLAVPNDMVAIIASSSNTRVVVWEAIPDVSQLPSNVVGPLSLTGLESVACSPSCASSGLCTASGTCQCTPGFTGDSCERCSPGFFGPECKQCPSDCDECDDGITGTGACLRQSIVNLPSTCNCENGVCGANGQCSCTTGFQTGDDGRSCSKCSDGFFRTGSGDCKRCSPGCDRCEDNTGACTTCRPGFSASIDANSPNSCDPPTPARPDGIPCGLNSFFDGNECRLCDSACGQCSGPTSNDCTVCNGNLFMQNGRCVSANSDGVCSGSNEFADNNSRQCESCGAKCMRCRFDQFEASSVPQDVKCTECIAGFFVHNGQCVETCPTGTLAASGNCVACDSSCASCAGAADFCLTCNNNQFASSGSCVSSCPSGTFQSSSGSCLTCNADCASCSGGEFNQCTACPSNRPVLLDGRCLPRCAKNQFYDQTSSRCLTCDTSCSSCSGAGPDNCLACSGAQQVLSRGTCVDAACEAGTSVVPGLGVCLSDLVVQGPPLPTIPGIDVPVTKRVRLEWWQILLIALGCAFILILILWLVRRRHKEKKQQKFVLQEMGQTTNRSGWRWKLVRWGEKLFGQRRNTQLPNSPTAHKPLMMQADPYATYKMNATRVAEEGSSRRSTSNLLGGGHSRTGSSSNSTPGQRSISLPMQSVSLYDDNITIQQIGMYDEGRRAPKPPSSELRASQRLASSTSTSNESSSRSSRSQTSTLQPPPRPPRPAKSLDDDDGLDDASVYSVRTSYSPRTARGPYQPSPLKQSQTESHPPTSFPQPPPEPQEHELTSKFSANTLTPLDWPSQSKKKRFRYDPFRRG</sequence>
<dbReference type="PANTHER" id="PTHR15332:SF175">
    <property type="entry name" value="PROPROTEIN CONVERTASE SUBTILISIN_KEXIN TYPE 5-LIKE"/>
    <property type="match status" value="1"/>
</dbReference>
<evidence type="ECO:0000259" key="6">
    <source>
        <dbReference type="PROSITE" id="PS50026"/>
    </source>
</evidence>
<dbReference type="Gene3D" id="2.10.25.10">
    <property type="entry name" value="Laminin"/>
    <property type="match status" value="1"/>
</dbReference>
<gene>
    <name evidence="7" type="ORF">FA15DRAFT_43794</name>
</gene>
<accession>A0A5C3L7S7</accession>
<evidence type="ECO:0000313" key="8">
    <source>
        <dbReference type="Proteomes" id="UP000307440"/>
    </source>
</evidence>
<dbReference type="Pfam" id="PF23106">
    <property type="entry name" value="EGF_Teneurin"/>
    <property type="match status" value="1"/>
</dbReference>
<name>A0A5C3L7S7_COPMA</name>
<feature type="disulfide bond" evidence="2">
    <location>
        <begin position="209"/>
        <end position="218"/>
    </location>
</feature>
<protein>
    <recommendedName>
        <fullName evidence="6">EGF-like domain-containing protein</fullName>
    </recommendedName>
</protein>
<feature type="compositionally biased region" description="Polar residues" evidence="3">
    <location>
        <begin position="766"/>
        <end position="786"/>
    </location>
</feature>
<feature type="signal peptide" evidence="5">
    <location>
        <begin position="1"/>
        <end position="21"/>
    </location>
</feature>
<evidence type="ECO:0000256" key="2">
    <source>
        <dbReference type="PROSITE-ProRule" id="PRU00076"/>
    </source>
</evidence>
<feature type="transmembrane region" description="Helical" evidence="4">
    <location>
        <begin position="652"/>
        <end position="673"/>
    </location>
</feature>
<feature type="chain" id="PRO_5022964670" description="EGF-like domain-containing protein" evidence="5">
    <location>
        <begin position="22"/>
        <end position="945"/>
    </location>
</feature>
<evidence type="ECO:0000313" key="7">
    <source>
        <dbReference type="EMBL" id="TFK28573.1"/>
    </source>
</evidence>
<keyword evidence="1 2" id="KW-0245">EGF-like domain</keyword>
<reference evidence="7 8" key="1">
    <citation type="journal article" date="2019" name="Nat. Ecol. Evol.">
        <title>Megaphylogeny resolves global patterns of mushroom evolution.</title>
        <authorList>
            <person name="Varga T."/>
            <person name="Krizsan K."/>
            <person name="Foldi C."/>
            <person name="Dima B."/>
            <person name="Sanchez-Garcia M."/>
            <person name="Sanchez-Ramirez S."/>
            <person name="Szollosi G.J."/>
            <person name="Szarkandi J.G."/>
            <person name="Papp V."/>
            <person name="Albert L."/>
            <person name="Andreopoulos W."/>
            <person name="Angelini C."/>
            <person name="Antonin V."/>
            <person name="Barry K.W."/>
            <person name="Bougher N.L."/>
            <person name="Buchanan P."/>
            <person name="Buyck B."/>
            <person name="Bense V."/>
            <person name="Catcheside P."/>
            <person name="Chovatia M."/>
            <person name="Cooper J."/>
            <person name="Damon W."/>
            <person name="Desjardin D."/>
            <person name="Finy P."/>
            <person name="Geml J."/>
            <person name="Haridas S."/>
            <person name="Hughes K."/>
            <person name="Justo A."/>
            <person name="Karasinski D."/>
            <person name="Kautmanova I."/>
            <person name="Kiss B."/>
            <person name="Kocsube S."/>
            <person name="Kotiranta H."/>
            <person name="LaButti K.M."/>
            <person name="Lechner B.E."/>
            <person name="Liimatainen K."/>
            <person name="Lipzen A."/>
            <person name="Lukacs Z."/>
            <person name="Mihaltcheva S."/>
            <person name="Morgado L.N."/>
            <person name="Niskanen T."/>
            <person name="Noordeloos M.E."/>
            <person name="Ohm R.A."/>
            <person name="Ortiz-Santana B."/>
            <person name="Ovrebo C."/>
            <person name="Racz N."/>
            <person name="Riley R."/>
            <person name="Savchenko A."/>
            <person name="Shiryaev A."/>
            <person name="Soop K."/>
            <person name="Spirin V."/>
            <person name="Szebenyi C."/>
            <person name="Tomsovsky M."/>
            <person name="Tulloss R.E."/>
            <person name="Uehling J."/>
            <person name="Grigoriev I.V."/>
            <person name="Vagvolgyi C."/>
            <person name="Papp T."/>
            <person name="Martin F.M."/>
            <person name="Miettinen O."/>
            <person name="Hibbett D.S."/>
            <person name="Nagy L.G."/>
        </authorList>
    </citation>
    <scope>NUCLEOTIDE SEQUENCE [LARGE SCALE GENOMIC DNA]</scope>
    <source>
        <strain evidence="7 8">CBS 121175</strain>
    </source>
</reference>
<dbReference type="AlphaFoldDB" id="A0A5C3L7S7"/>
<keyword evidence="8" id="KW-1185">Reference proteome</keyword>
<dbReference type="Gene3D" id="2.10.220.10">
    <property type="entry name" value="Hormone Receptor, Insulin-like Growth Factor Receptor 1, Chain A, domain 2"/>
    <property type="match status" value="4"/>
</dbReference>
<dbReference type="PROSITE" id="PS50026">
    <property type="entry name" value="EGF_3"/>
    <property type="match status" value="1"/>
</dbReference>
<dbReference type="InterPro" id="IPR000742">
    <property type="entry name" value="EGF"/>
</dbReference>